<reference evidence="2" key="1">
    <citation type="journal article" date="2011" name="PLoS ONE">
        <title>Ralstonia syzygii, the Blood Disease Bacterium and some Asian R. solanacearum strains form a single genomic species despite divergent lifestyles.</title>
        <authorList>
            <person name="Remenant B."/>
            <person name="de Cambiaire J.C."/>
            <person name="Cellier G."/>
            <person name="Jacobs J.M."/>
            <person name="Mangenot S."/>
            <person name="Barbe V."/>
            <person name="Lajus A."/>
            <person name="Vallenet D."/>
            <person name="Medigue C."/>
            <person name="Fegan M."/>
            <person name="Allen C."/>
            <person name="Prior P."/>
        </authorList>
    </citation>
    <scope>NUCLEOTIDE SEQUENCE</scope>
    <source>
        <strain evidence="2">R24</strain>
    </source>
</reference>
<gene>
    <name evidence="2" type="ORF">RALSY_40605</name>
</gene>
<feature type="region of interest" description="Disordered" evidence="1">
    <location>
        <begin position="32"/>
        <end position="51"/>
    </location>
</feature>
<protein>
    <submittedName>
        <fullName evidence="2">Uncharacterized protein</fullName>
    </submittedName>
</protein>
<evidence type="ECO:0000313" key="2">
    <source>
        <dbReference type="EMBL" id="CCA86383.1"/>
    </source>
</evidence>
<accession>G3A7B1</accession>
<sequence>MTLGALSFGHYFDAIPCYRKARITEKVAQKALSKKAPEDNVNAPSGAHCRPLGPSIDGEHHACHAPEHFLVVPSIRQVDRLMSV</sequence>
<name>G3A7B1_9RALS</name>
<dbReference type="EMBL" id="FR854089">
    <property type="protein sequence ID" value="CCA86383.1"/>
    <property type="molecule type" value="Genomic_DNA"/>
</dbReference>
<dbReference type="AlphaFoldDB" id="G3A7B1"/>
<reference evidence="2" key="2">
    <citation type="submission" date="2011-04" db="EMBL/GenBank/DDBJ databases">
        <authorList>
            <person name="Genoscope - CEA"/>
        </authorList>
    </citation>
    <scope>NUCLEOTIDE SEQUENCE</scope>
    <source>
        <strain evidence="2">R24</strain>
    </source>
</reference>
<proteinExistence type="predicted"/>
<evidence type="ECO:0000256" key="1">
    <source>
        <dbReference type="SAM" id="MobiDB-lite"/>
    </source>
</evidence>
<organism evidence="2">
    <name type="scientific">Ralstonia syzygii R24</name>
    <dbReference type="NCBI Taxonomy" id="907261"/>
    <lineage>
        <taxon>Bacteria</taxon>
        <taxon>Pseudomonadati</taxon>
        <taxon>Pseudomonadota</taxon>
        <taxon>Betaproteobacteria</taxon>
        <taxon>Burkholderiales</taxon>
        <taxon>Burkholderiaceae</taxon>
        <taxon>Ralstonia</taxon>
        <taxon>Ralstonia solanacearum species complex</taxon>
    </lineage>
</organism>